<dbReference type="AlphaFoldDB" id="A0A3Q9BN25"/>
<dbReference type="PANTHER" id="PTHR43977">
    <property type="entry name" value="STRUCTURAL MAINTENANCE OF CHROMOSOMES PROTEIN 3"/>
    <property type="match status" value="1"/>
</dbReference>
<dbReference type="InterPro" id="IPR027417">
    <property type="entry name" value="P-loop_NTPase"/>
</dbReference>
<dbReference type="SUPFAM" id="SSF75553">
    <property type="entry name" value="Smc hinge domain"/>
    <property type="match status" value="1"/>
</dbReference>
<dbReference type="GO" id="GO:0030261">
    <property type="term" value="P:chromosome condensation"/>
    <property type="evidence" value="ECO:0007669"/>
    <property type="project" value="InterPro"/>
</dbReference>
<keyword evidence="5 7" id="KW-0175">Coiled coil</keyword>
<evidence type="ECO:0000256" key="7">
    <source>
        <dbReference type="HAMAP-Rule" id="MF_01894"/>
    </source>
</evidence>
<dbReference type="EMBL" id="CP034465">
    <property type="protein sequence ID" value="AZP05218.1"/>
    <property type="molecule type" value="Genomic_DNA"/>
</dbReference>
<comment type="similarity">
    <text evidence="7">Belongs to the SMC family.</text>
</comment>
<comment type="subunit">
    <text evidence="7">Homodimer.</text>
</comment>
<dbReference type="HAMAP" id="MF_01894">
    <property type="entry name" value="Smc_prok"/>
    <property type="match status" value="1"/>
</dbReference>
<feature type="domain" description="SMC hinge" evidence="8">
    <location>
        <begin position="521"/>
        <end position="640"/>
    </location>
</feature>
<evidence type="ECO:0000256" key="2">
    <source>
        <dbReference type="ARBA" id="ARBA00022490"/>
    </source>
</evidence>
<dbReference type="CDD" id="cd03278">
    <property type="entry name" value="ABC_SMC_barmotin"/>
    <property type="match status" value="1"/>
</dbReference>
<accession>A0A3Q9BN25</accession>
<evidence type="ECO:0000256" key="4">
    <source>
        <dbReference type="ARBA" id="ARBA00022840"/>
    </source>
</evidence>
<dbReference type="SUPFAM" id="SSF52540">
    <property type="entry name" value="P-loop containing nucleoside triphosphate hydrolases"/>
    <property type="match status" value="1"/>
</dbReference>
<dbReference type="InterPro" id="IPR010935">
    <property type="entry name" value="SMC_hinge"/>
</dbReference>
<dbReference type="GO" id="GO:0005737">
    <property type="term" value="C:cytoplasm"/>
    <property type="evidence" value="ECO:0007669"/>
    <property type="project" value="UniProtKB-SubCell"/>
</dbReference>
<dbReference type="InterPro" id="IPR003395">
    <property type="entry name" value="RecF/RecN/SMC_N"/>
</dbReference>
<dbReference type="Gene3D" id="3.40.50.300">
    <property type="entry name" value="P-loop containing nucleotide triphosphate hydrolases"/>
    <property type="match status" value="2"/>
</dbReference>
<dbReference type="Pfam" id="PF06470">
    <property type="entry name" value="SMC_hinge"/>
    <property type="match status" value="1"/>
</dbReference>
<dbReference type="GO" id="GO:0006260">
    <property type="term" value="P:DNA replication"/>
    <property type="evidence" value="ECO:0007669"/>
    <property type="project" value="UniProtKB-UniRule"/>
</dbReference>
<sequence length="1190" mass="136306">MFCLHLERIEMTGFKSFADKTVIEFDKGVTAIVGPNGSGKSNLSEAVRWVLGEQSARNLRGKKMNDIVFSGSQSRKPINIAEVTLVLNNEDHSLPIDFTEVSLTRRINRNGDSDCFINKKPCRLKDITDLLMDSGIGKDSFSMISQGKVEQIFQNKPEERRSIFEDAAGIAKYKNRKGNAEKKLGDTQEHLNRVEDILHEITNQLEPLKKQRDTALLYREKKMELSNIEIALIAVEIETLNEQWQLGKKDIQHYEEQIESLEKQQSILQNELSELKKLAVVENEELDTLQEQYVSIVRKLEQLEGQKNILDQRADFSAKNKEEQERILSEKKQLIEKETKKLITLRSDNKQKQVERKELENKINELKEKVKQLSIDKNEQIQQLRDRYIEKLQDQSANKNTILQLEKDFAQTTEKSTGLKSKIDEYERVVSSTKESVDVTNQQLQQIKTQIADYQEEQSIQSVALESNEASLKKNNEELLTLSRALQQAEARKESQQELEDSYASYYQGVKEILKRKSHITGIRGPVGELFQVPDQFTLAIDTALGSSIQNIVVDDTEAASKCISILKRNRLGRATFLPLTVIKSRNIPSYLTHELQTVQGFIGIGSDLINYSDEYTSIAENLLGTTIIAETLYAGLEIAKKIDNRYRIVSLEGDVIHAGGSMTGGATKKQQGSSVFSRKNNIQKLTVYIEEQTLAYQKLEKECQEKQKQVIQLRSRKEFLQQELSKLGFELEGLANTKAREEAKLQELQEELLSGKYEQKDLSTSTREMEAELQKARKLRDTLNSEIVRLKQHMTDSTLNEEERQKLLQTIQNELQQHQQNLAVLQEQEKQLRRDIQSSKEIVETETNTVDAIQASIDEALKLENTEFQSIDEINEQLKIGKKEKITFNELLNEKRKNKKQRDQKIEIKNEKLQEMNRTLKMSWEELAKLESSSGRFEVAIDHHLNRLNEEYELTYEAAKEEYSLTISIEESSSLVKKLKNEINQLGPINLTAIEEYERIFERYEFLSGQEADLLEAKLTLLQAMEEIDEEVSQRFEKTFQLIKKQFEQTFPRLFGGGKATIELTDPANLLETGIEIIAQPPGKKLQQLSLLSGGEKAFTAIALLFSIIEVSPVPFCILDEVEAALDEANVVRFGKYLTSFESQTQFIVITHRKGTMEEADVLYGVTMQDSGVSRLASVKFNEEEDLIQ</sequence>
<feature type="coiled-coil region" evidence="7">
    <location>
        <begin position="244"/>
        <end position="398"/>
    </location>
</feature>
<dbReference type="Proteomes" id="UP000273326">
    <property type="component" value="Chromosome"/>
</dbReference>
<dbReference type="InterPro" id="IPR011890">
    <property type="entry name" value="SMC_prok"/>
</dbReference>
<dbReference type="GO" id="GO:0007062">
    <property type="term" value="P:sister chromatid cohesion"/>
    <property type="evidence" value="ECO:0007669"/>
    <property type="project" value="InterPro"/>
</dbReference>
<name>A0A3Q9BN25_9LACT</name>
<evidence type="ECO:0000256" key="6">
    <source>
        <dbReference type="ARBA" id="ARBA00023125"/>
    </source>
</evidence>
<protein>
    <recommendedName>
        <fullName evidence="7">Chromosome partition protein Smc</fullName>
    </recommendedName>
</protein>
<comment type="function">
    <text evidence="7">Required for chromosome condensation and partitioning.</text>
</comment>
<keyword evidence="4 7" id="KW-0067">ATP-binding</keyword>
<dbReference type="SMART" id="SM00968">
    <property type="entry name" value="SMC_hinge"/>
    <property type="match status" value="1"/>
</dbReference>
<dbReference type="Gene3D" id="1.20.1060.20">
    <property type="match status" value="1"/>
</dbReference>
<dbReference type="GO" id="GO:0003677">
    <property type="term" value="F:DNA binding"/>
    <property type="evidence" value="ECO:0007669"/>
    <property type="project" value="UniProtKB-UniRule"/>
</dbReference>
<evidence type="ECO:0000313" key="9">
    <source>
        <dbReference type="EMBL" id="AZP05218.1"/>
    </source>
</evidence>
<dbReference type="GO" id="GO:0005694">
    <property type="term" value="C:chromosome"/>
    <property type="evidence" value="ECO:0007669"/>
    <property type="project" value="InterPro"/>
</dbReference>
<dbReference type="FunFam" id="3.40.50.300:FF:000901">
    <property type="entry name" value="Chromosome partition protein Smc"/>
    <property type="match status" value="1"/>
</dbReference>
<dbReference type="GO" id="GO:0005524">
    <property type="term" value="F:ATP binding"/>
    <property type="evidence" value="ECO:0007669"/>
    <property type="project" value="UniProtKB-UniRule"/>
</dbReference>
<keyword evidence="3 7" id="KW-0547">Nucleotide-binding</keyword>
<dbReference type="GO" id="GO:0016887">
    <property type="term" value="F:ATP hydrolysis activity"/>
    <property type="evidence" value="ECO:0007669"/>
    <property type="project" value="InterPro"/>
</dbReference>
<feature type="binding site" evidence="7">
    <location>
        <begin position="35"/>
        <end position="42"/>
    </location>
    <ligand>
        <name>ATP</name>
        <dbReference type="ChEBI" id="CHEBI:30616"/>
    </ligand>
</feature>
<comment type="subcellular location">
    <subcellularLocation>
        <location evidence="1 7">Cytoplasm</location>
    </subcellularLocation>
</comment>
<keyword evidence="10" id="KW-1185">Reference proteome</keyword>
<evidence type="ECO:0000313" key="10">
    <source>
        <dbReference type="Proteomes" id="UP000273326"/>
    </source>
</evidence>
<evidence type="ECO:0000259" key="8">
    <source>
        <dbReference type="SMART" id="SM00968"/>
    </source>
</evidence>
<dbReference type="InterPro" id="IPR024704">
    <property type="entry name" value="SMC"/>
</dbReference>
<evidence type="ECO:0000256" key="3">
    <source>
        <dbReference type="ARBA" id="ARBA00022741"/>
    </source>
</evidence>
<dbReference type="NCBIfam" id="TIGR02168">
    <property type="entry name" value="SMC_prok_B"/>
    <property type="match status" value="1"/>
</dbReference>
<feature type="coiled-coil region" evidence="7">
    <location>
        <begin position="170"/>
        <end position="211"/>
    </location>
</feature>
<dbReference type="GO" id="GO:0007059">
    <property type="term" value="P:chromosome segregation"/>
    <property type="evidence" value="ECO:0007669"/>
    <property type="project" value="UniProtKB-UniRule"/>
</dbReference>
<proteinExistence type="inferred from homology"/>
<dbReference type="KEGG" id="jeh:EJN90_11525"/>
<keyword evidence="2 7" id="KW-0963">Cytoplasm</keyword>
<reference evidence="10" key="1">
    <citation type="submission" date="2018-12" db="EMBL/GenBank/DDBJ databases">
        <title>Complete genome sequencing of Jeotgalibaca sp. H21T32.</title>
        <authorList>
            <person name="Bae J.-W."/>
            <person name="Lee S.-Y."/>
        </authorList>
    </citation>
    <scope>NUCLEOTIDE SEQUENCE [LARGE SCALE GENOMIC DNA]</scope>
    <source>
        <strain evidence="10">H21T32</strain>
    </source>
</reference>
<gene>
    <name evidence="7 9" type="primary">smc</name>
    <name evidence="9" type="ORF">EJN90_11525</name>
</gene>
<keyword evidence="6 7" id="KW-0238">DNA-binding</keyword>
<dbReference type="PIRSF" id="PIRSF005719">
    <property type="entry name" value="SMC"/>
    <property type="match status" value="1"/>
</dbReference>
<feature type="coiled-coil region" evidence="7">
    <location>
        <begin position="683"/>
        <end position="843"/>
    </location>
</feature>
<dbReference type="OrthoDB" id="9808768at2"/>
<comment type="domain">
    <text evidence="7">Contains large globular domains required for ATP hydrolysis at each terminus and a third globular domain forming a flexible hinge near the middle of the molecule. These domains are separated by coiled-coil structures.</text>
</comment>
<dbReference type="InterPro" id="IPR036277">
    <property type="entry name" value="SMC_hinge_sf"/>
</dbReference>
<evidence type="ECO:0000256" key="1">
    <source>
        <dbReference type="ARBA" id="ARBA00004496"/>
    </source>
</evidence>
<organism evidence="9 10">
    <name type="scientific">Jeotgalibaca ciconiae</name>
    <dbReference type="NCBI Taxonomy" id="2496265"/>
    <lineage>
        <taxon>Bacteria</taxon>
        <taxon>Bacillati</taxon>
        <taxon>Bacillota</taxon>
        <taxon>Bacilli</taxon>
        <taxon>Lactobacillales</taxon>
        <taxon>Carnobacteriaceae</taxon>
        <taxon>Jeotgalibaca</taxon>
    </lineage>
</organism>
<dbReference type="Gene3D" id="3.30.70.1620">
    <property type="match status" value="1"/>
</dbReference>
<evidence type="ECO:0000256" key="5">
    <source>
        <dbReference type="ARBA" id="ARBA00023054"/>
    </source>
</evidence>
<feature type="coiled-coil region" evidence="7">
    <location>
        <begin position="437"/>
        <end position="499"/>
    </location>
</feature>
<dbReference type="Pfam" id="PF02463">
    <property type="entry name" value="SMC_N"/>
    <property type="match status" value="1"/>
</dbReference>
<dbReference type="FunFam" id="3.40.50.300:FF:000984">
    <property type="entry name" value="Chromosome partition protein Smc"/>
    <property type="match status" value="1"/>
</dbReference>